<feature type="domain" description="AAA+ ATPase" evidence="18">
    <location>
        <begin position="3"/>
        <end position="134"/>
    </location>
</feature>
<dbReference type="AlphaFoldDB" id="A0A7V2B072"/>
<dbReference type="GO" id="GO:0044211">
    <property type="term" value="P:CTP salvage"/>
    <property type="evidence" value="ECO:0007669"/>
    <property type="project" value="UniProtKB-UniRule"/>
</dbReference>
<dbReference type="UniPathway" id="UPA00574">
    <property type="reaction ID" value="UER00637"/>
</dbReference>
<dbReference type="SMART" id="SM00382">
    <property type="entry name" value="AAA"/>
    <property type="match status" value="1"/>
</dbReference>
<evidence type="ECO:0000256" key="14">
    <source>
        <dbReference type="ARBA" id="ARBA00047436"/>
    </source>
</evidence>
<keyword evidence="8 16" id="KW-0808">Transferase</keyword>
<evidence type="ECO:0000256" key="8">
    <source>
        <dbReference type="ARBA" id="ARBA00022679"/>
    </source>
</evidence>
<comment type="caution">
    <text evidence="19">The sequence shown here is derived from an EMBL/GenBank/DDBJ whole genome shotgun (WGS) entry which is preliminary data.</text>
</comment>
<comment type="catalytic activity">
    <reaction evidence="15 16 17">
        <text>uridine + ATP = UMP + ADP + H(+)</text>
        <dbReference type="Rhea" id="RHEA:16825"/>
        <dbReference type="ChEBI" id="CHEBI:15378"/>
        <dbReference type="ChEBI" id="CHEBI:16704"/>
        <dbReference type="ChEBI" id="CHEBI:30616"/>
        <dbReference type="ChEBI" id="CHEBI:57865"/>
        <dbReference type="ChEBI" id="CHEBI:456216"/>
        <dbReference type="EC" id="2.7.1.48"/>
    </reaction>
</comment>
<dbReference type="EMBL" id="DSGB01000004">
    <property type="protein sequence ID" value="HER95869.1"/>
    <property type="molecule type" value="Genomic_DNA"/>
</dbReference>
<dbReference type="HAMAP" id="MF_00551">
    <property type="entry name" value="Uridine_kinase"/>
    <property type="match status" value="1"/>
</dbReference>
<dbReference type="InterPro" id="IPR026008">
    <property type="entry name" value="Uridine_kinase"/>
</dbReference>
<dbReference type="Gene3D" id="3.40.50.300">
    <property type="entry name" value="P-loop containing nucleotide triphosphate hydrolases"/>
    <property type="match status" value="1"/>
</dbReference>
<evidence type="ECO:0000256" key="3">
    <source>
        <dbReference type="ARBA" id="ARBA00004784"/>
    </source>
</evidence>
<dbReference type="GO" id="GO:0005524">
    <property type="term" value="F:ATP binding"/>
    <property type="evidence" value="ECO:0007669"/>
    <property type="project" value="UniProtKB-UniRule"/>
</dbReference>
<evidence type="ECO:0000256" key="17">
    <source>
        <dbReference type="RuleBase" id="RU003825"/>
    </source>
</evidence>
<evidence type="ECO:0000256" key="12">
    <source>
        <dbReference type="ARBA" id="ARBA00030641"/>
    </source>
</evidence>
<dbReference type="UniPathway" id="UPA00579">
    <property type="reaction ID" value="UER00640"/>
</dbReference>
<organism evidence="19">
    <name type="scientific">Rhodothermus marinus</name>
    <name type="common">Rhodothermus obamensis</name>
    <dbReference type="NCBI Taxonomy" id="29549"/>
    <lineage>
        <taxon>Bacteria</taxon>
        <taxon>Pseudomonadati</taxon>
        <taxon>Rhodothermota</taxon>
        <taxon>Rhodothermia</taxon>
        <taxon>Rhodothermales</taxon>
        <taxon>Rhodothermaceae</taxon>
        <taxon>Rhodothermus</taxon>
    </lineage>
</organism>
<dbReference type="CDD" id="cd02023">
    <property type="entry name" value="UMPK"/>
    <property type="match status" value="1"/>
</dbReference>
<dbReference type="PRINTS" id="PR00988">
    <property type="entry name" value="URIDINKINASE"/>
</dbReference>
<dbReference type="PANTHER" id="PTHR10285">
    <property type="entry name" value="URIDINE KINASE"/>
    <property type="match status" value="1"/>
</dbReference>
<accession>A0A7V2B072</accession>
<dbReference type="InterPro" id="IPR027417">
    <property type="entry name" value="P-loop_NTPase"/>
</dbReference>
<evidence type="ECO:0000313" key="19">
    <source>
        <dbReference type="EMBL" id="HER95869.1"/>
    </source>
</evidence>
<dbReference type="SUPFAM" id="SSF52540">
    <property type="entry name" value="P-loop containing nucleoside triphosphate hydrolases"/>
    <property type="match status" value="1"/>
</dbReference>
<dbReference type="EC" id="2.7.1.48" evidence="5 16"/>
<keyword evidence="9 16" id="KW-0547">Nucleotide-binding</keyword>
<dbReference type="InterPro" id="IPR006083">
    <property type="entry name" value="PRK/URK"/>
</dbReference>
<evidence type="ECO:0000256" key="5">
    <source>
        <dbReference type="ARBA" id="ARBA00012137"/>
    </source>
</evidence>
<keyword evidence="7 16" id="KW-0963">Cytoplasm</keyword>
<evidence type="ECO:0000256" key="7">
    <source>
        <dbReference type="ARBA" id="ARBA00022490"/>
    </source>
</evidence>
<evidence type="ECO:0000256" key="16">
    <source>
        <dbReference type="HAMAP-Rule" id="MF_00551"/>
    </source>
</evidence>
<gene>
    <name evidence="16" type="primary">udk</name>
    <name evidence="19" type="ORF">ENO59_05060</name>
</gene>
<dbReference type="InterPro" id="IPR003593">
    <property type="entry name" value="AAA+_ATPase"/>
</dbReference>
<sequence>MGRPVVIGIAGGSGSGKTTVLRKIVEAFGPAYIAVLEHDAYYKDLSHLPFEERVRVNFDHPDALETELLRAHLDELLAGRPIEKPVYNFTTHTRAPYTVRIEPRPVIILEGILVLAEPLLRERMDIKLYVDAPDDVRLIRRIRRDMEERGRTIESILEQYERTVRPMHLEFVEPSRRLADVIIPGGGYNQVAIDMVLARIAALLETYAL</sequence>
<evidence type="ECO:0000256" key="11">
    <source>
        <dbReference type="ARBA" id="ARBA00022840"/>
    </source>
</evidence>
<dbReference type="NCBIfam" id="NF004018">
    <property type="entry name" value="PRK05480.1"/>
    <property type="match status" value="1"/>
</dbReference>
<dbReference type="GO" id="GO:0004849">
    <property type="term" value="F:uridine kinase activity"/>
    <property type="evidence" value="ECO:0007669"/>
    <property type="project" value="UniProtKB-UniRule"/>
</dbReference>
<comment type="catalytic activity">
    <reaction evidence="14 17">
        <text>cytidine + ATP = CMP + ADP + H(+)</text>
        <dbReference type="Rhea" id="RHEA:24674"/>
        <dbReference type="ChEBI" id="CHEBI:15378"/>
        <dbReference type="ChEBI" id="CHEBI:17562"/>
        <dbReference type="ChEBI" id="CHEBI:30616"/>
        <dbReference type="ChEBI" id="CHEBI:60377"/>
        <dbReference type="ChEBI" id="CHEBI:456216"/>
        <dbReference type="EC" id="2.7.1.48"/>
    </reaction>
</comment>
<dbReference type="GO" id="GO:0005737">
    <property type="term" value="C:cytoplasm"/>
    <property type="evidence" value="ECO:0007669"/>
    <property type="project" value="UniProtKB-SubCell"/>
</dbReference>
<evidence type="ECO:0000256" key="1">
    <source>
        <dbReference type="ARBA" id="ARBA00004496"/>
    </source>
</evidence>
<name>A0A7V2B072_RHOMR</name>
<evidence type="ECO:0000259" key="18">
    <source>
        <dbReference type="SMART" id="SM00382"/>
    </source>
</evidence>
<evidence type="ECO:0000256" key="6">
    <source>
        <dbReference type="ARBA" id="ARBA00021478"/>
    </source>
</evidence>
<comment type="pathway">
    <text evidence="3 16 17">Pyrimidine metabolism; CTP biosynthesis via salvage pathway; CTP from cytidine: step 1/3.</text>
</comment>
<evidence type="ECO:0000256" key="15">
    <source>
        <dbReference type="ARBA" id="ARBA00048909"/>
    </source>
</evidence>
<reference evidence="19" key="1">
    <citation type="journal article" date="2020" name="mSystems">
        <title>Genome- and Community-Level Interaction Insights into Carbon Utilization and Element Cycling Functions of Hydrothermarchaeota in Hydrothermal Sediment.</title>
        <authorList>
            <person name="Zhou Z."/>
            <person name="Liu Y."/>
            <person name="Xu W."/>
            <person name="Pan J."/>
            <person name="Luo Z.H."/>
            <person name="Li M."/>
        </authorList>
    </citation>
    <scope>NUCLEOTIDE SEQUENCE [LARGE SCALE GENOMIC DNA]</scope>
    <source>
        <strain evidence="19">SpSt-143</strain>
    </source>
</reference>
<evidence type="ECO:0000256" key="9">
    <source>
        <dbReference type="ARBA" id="ARBA00022741"/>
    </source>
</evidence>
<proteinExistence type="inferred from homology"/>
<evidence type="ECO:0000256" key="10">
    <source>
        <dbReference type="ARBA" id="ARBA00022777"/>
    </source>
</evidence>
<keyword evidence="11 16" id="KW-0067">ATP-binding</keyword>
<keyword evidence="10 16" id="KW-0418">Kinase</keyword>
<comment type="similarity">
    <text evidence="4 16 17">Belongs to the uridine kinase family.</text>
</comment>
<dbReference type="NCBIfam" id="TIGR00235">
    <property type="entry name" value="udk"/>
    <property type="match status" value="1"/>
</dbReference>
<protein>
    <recommendedName>
        <fullName evidence="6 16">Uridine kinase</fullName>
        <ecNumber evidence="5 16">2.7.1.48</ecNumber>
    </recommendedName>
    <alternativeName>
        <fullName evidence="12 16">Cytidine monophosphokinase</fullName>
    </alternativeName>
    <alternativeName>
        <fullName evidence="13 16">Uridine monophosphokinase</fullName>
    </alternativeName>
</protein>
<dbReference type="Pfam" id="PF00485">
    <property type="entry name" value="PRK"/>
    <property type="match status" value="1"/>
</dbReference>
<comment type="subcellular location">
    <subcellularLocation>
        <location evidence="1 16 17">Cytoplasm</location>
    </subcellularLocation>
</comment>
<dbReference type="GO" id="GO:0044206">
    <property type="term" value="P:UMP salvage"/>
    <property type="evidence" value="ECO:0007669"/>
    <property type="project" value="UniProtKB-UniRule"/>
</dbReference>
<comment type="pathway">
    <text evidence="2 16 17">Pyrimidine metabolism; UMP biosynthesis via salvage pathway; UMP from uridine: step 1/1.</text>
</comment>
<dbReference type="InterPro" id="IPR000764">
    <property type="entry name" value="Uridine_kinase-like"/>
</dbReference>
<evidence type="ECO:0000256" key="2">
    <source>
        <dbReference type="ARBA" id="ARBA00004690"/>
    </source>
</evidence>
<evidence type="ECO:0000256" key="13">
    <source>
        <dbReference type="ARBA" id="ARBA00031452"/>
    </source>
</evidence>
<evidence type="ECO:0000256" key="4">
    <source>
        <dbReference type="ARBA" id="ARBA00005408"/>
    </source>
</evidence>
<feature type="binding site" evidence="16">
    <location>
        <begin position="11"/>
        <end position="18"/>
    </location>
    <ligand>
        <name>ATP</name>
        <dbReference type="ChEBI" id="CHEBI:30616"/>
    </ligand>
</feature>